<dbReference type="EMBL" id="LXEY01000003">
    <property type="protein sequence ID" value="OAV63128.1"/>
    <property type="molecule type" value="Genomic_DNA"/>
</dbReference>
<dbReference type="RefSeq" id="WP_043056652.1">
    <property type="nucleotide sequence ID" value="NZ_LXEY01000003.1"/>
</dbReference>
<dbReference type="InterPro" id="IPR016694">
    <property type="entry name" value="UCP017292"/>
</dbReference>
<dbReference type="PANTHER" id="PTHR28082:SF1">
    <property type="entry name" value="HELPER OF TIM PROTEIN 13"/>
    <property type="match status" value="1"/>
</dbReference>
<dbReference type="GO" id="GO:0008270">
    <property type="term" value="F:zinc ion binding"/>
    <property type="evidence" value="ECO:0007669"/>
    <property type="project" value="UniProtKB-KW"/>
</dbReference>
<keyword evidence="1" id="KW-0479">Metal-binding</keyword>
<dbReference type="PROSITE" id="PS51266">
    <property type="entry name" value="ZF_CHY"/>
    <property type="match status" value="1"/>
</dbReference>
<dbReference type="STRING" id="1837282.A6F49_02955"/>
<dbReference type="InterPro" id="IPR037274">
    <property type="entry name" value="Znf_CHY_sf"/>
</dbReference>
<dbReference type="Proteomes" id="UP000078292">
    <property type="component" value="Unassembled WGS sequence"/>
</dbReference>
<protein>
    <recommendedName>
        <fullName evidence="4">CHY-type domain-containing protein</fullName>
    </recommendedName>
</protein>
<keyword evidence="3" id="KW-0862">Zinc</keyword>
<dbReference type="PIRSF" id="PIRSF017292">
    <property type="entry name" value="UCP017292_Znf_CHY"/>
    <property type="match status" value="1"/>
</dbReference>
<evidence type="ECO:0000256" key="2">
    <source>
        <dbReference type="ARBA" id="ARBA00022771"/>
    </source>
</evidence>
<dbReference type="SUPFAM" id="SSF161219">
    <property type="entry name" value="CHY zinc finger-like"/>
    <property type="match status" value="1"/>
</dbReference>
<dbReference type="PANTHER" id="PTHR28082">
    <property type="entry name" value="ZINC FINGER PROTEIN"/>
    <property type="match status" value="1"/>
</dbReference>
<evidence type="ECO:0000313" key="6">
    <source>
        <dbReference type="Proteomes" id="UP000078292"/>
    </source>
</evidence>
<gene>
    <name evidence="5" type="ORF">A6F49_02955</name>
</gene>
<organism evidence="5 6">
    <name type="scientific">Enteractinococcus helveticum</name>
    <dbReference type="NCBI Taxonomy" id="1837282"/>
    <lineage>
        <taxon>Bacteria</taxon>
        <taxon>Bacillati</taxon>
        <taxon>Actinomycetota</taxon>
        <taxon>Actinomycetes</taxon>
        <taxon>Micrococcales</taxon>
        <taxon>Micrococcaceae</taxon>
    </lineage>
</organism>
<name>A0A1B7M3H8_9MICC</name>
<evidence type="ECO:0000256" key="3">
    <source>
        <dbReference type="ARBA" id="ARBA00022833"/>
    </source>
</evidence>
<keyword evidence="2" id="KW-0863">Zinc-finger</keyword>
<proteinExistence type="predicted"/>
<keyword evidence="6" id="KW-1185">Reference proteome</keyword>
<dbReference type="InterPro" id="IPR008913">
    <property type="entry name" value="Znf_CHY"/>
</dbReference>
<comment type="caution">
    <text evidence="5">The sequence shown here is derived from an EMBL/GenBank/DDBJ whole genome shotgun (WGS) entry which is preliminary data.</text>
</comment>
<sequence length="108" mass="12353">MAEPKVYGLLVDEQTRCAHYATALDIVALRFGCCERYYPCYQCHDATADHPRQPWPNTRAQEPAVLCGVCKSELLIAQYMHKDRCPLCHAAFNPGCSAHYDLYFEQPR</sequence>
<dbReference type="OrthoDB" id="882119at2"/>
<dbReference type="AlphaFoldDB" id="A0A1B7M3H8"/>
<reference evidence="5 6" key="1">
    <citation type="submission" date="2016-04" db="EMBL/GenBank/DDBJ databases">
        <title>First whole genome shotgun sequence of the bacterium Enteractinococcus sp. strain UASWS1574.</title>
        <authorList>
            <person name="Crovadore J."/>
            <person name="Chablais R."/>
            <person name="Lefort F."/>
        </authorList>
    </citation>
    <scope>NUCLEOTIDE SEQUENCE [LARGE SCALE GENOMIC DNA]</scope>
    <source>
        <strain evidence="5 6">UASWS1574</strain>
    </source>
</reference>
<evidence type="ECO:0000256" key="1">
    <source>
        <dbReference type="ARBA" id="ARBA00022723"/>
    </source>
</evidence>
<dbReference type="InterPro" id="IPR052604">
    <property type="entry name" value="Mito_Tim_assembly_helper"/>
</dbReference>
<dbReference type="Pfam" id="PF05495">
    <property type="entry name" value="zf-CHY"/>
    <property type="match status" value="1"/>
</dbReference>
<feature type="domain" description="CHY-type" evidence="4">
    <location>
        <begin position="10"/>
        <end position="90"/>
    </location>
</feature>
<evidence type="ECO:0000259" key="4">
    <source>
        <dbReference type="PROSITE" id="PS51266"/>
    </source>
</evidence>
<accession>A0A1B7M3H8</accession>
<dbReference type="GO" id="GO:0045041">
    <property type="term" value="P:protein import into mitochondrial intermembrane space"/>
    <property type="evidence" value="ECO:0007669"/>
    <property type="project" value="TreeGrafter"/>
</dbReference>
<evidence type="ECO:0000313" key="5">
    <source>
        <dbReference type="EMBL" id="OAV63128.1"/>
    </source>
</evidence>